<gene>
    <name evidence="10" type="ORF">DWG24_19580</name>
</gene>
<name>A0AAE7D066_9GAMM</name>
<feature type="transmembrane region" description="Helical" evidence="8">
    <location>
        <begin position="114"/>
        <end position="135"/>
    </location>
</feature>
<dbReference type="InterPro" id="IPR011701">
    <property type="entry name" value="MFS"/>
</dbReference>
<evidence type="ECO:0000256" key="5">
    <source>
        <dbReference type="ARBA" id="ARBA00022692"/>
    </source>
</evidence>
<evidence type="ECO:0000256" key="4">
    <source>
        <dbReference type="ARBA" id="ARBA00022475"/>
    </source>
</evidence>
<dbReference type="GO" id="GO:0005886">
    <property type="term" value="C:plasma membrane"/>
    <property type="evidence" value="ECO:0007669"/>
    <property type="project" value="UniProtKB-SubCell"/>
</dbReference>
<dbReference type="GO" id="GO:0042910">
    <property type="term" value="F:xenobiotic transmembrane transporter activity"/>
    <property type="evidence" value="ECO:0007669"/>
    <property type="project" value="InterPro"/>
</dbReference>
<dbReference type="InterPro" id="IPR004812">
    <property type="entry name" value="Efflux_drug-R_Bcr/CmlA"/>
</dbReference>
<dbReference type="PANTHER" id="PTHR23502">
    <property type="entry name" value="MAJOR FACILITATOR SUPERFAMILY"/>
    <property type="match status" value="1"/>
</dbReference>
<feature type="transmembrane region" description="Helical" evidence="8">
    <location>
        <begin position="147"/>
        <end position="165"/>
    </location>
</feature>
<keyword evidence="3 8" id="KW-0813">Transport</keyword>
<dbReference type="InterPro" id="IPR036259">
    <property type="entry name" value="MFS_trans_sf"/>
</dbReference>
<feature type="transmembrane region" description="Helical" evidence="8">
    <location>
        <begin position="90"/>
        <end position="108"/>
    </location>
</feature>
<dbReference type="InterPro" id="IPR020846">
    <property type="entry name" value="MFS_dom"/>
</dbReference>
<proteinExistence type="inferred from homology"/>
<feature type="transmembrane region" description="Helical" evidence="8">
    <location>
        <begin position="299"/>
        <end position="319"/>
    </location>
</feature>
<dbReference type="Gene3D" id="1.20.1720.10">
    <property type="entry name" value="Multidrug resistance protein D"/>
    <property type="match status" value="1"/>
</dbReference>
<keyword evidence="7 8" id="KW-0472">Membrane</keyword>
<keyword evidence="4" id="KW-1003">Cell membrane</keyword>
<protein>
    <recommendedName>
        <fullName evidence="8">Bcr/CflA family efflux transporter</fullName>
    </recommendedName>
</protein>
<evidence type="ECO:0000256" key="8">
    <source>
        <dbReference type="RuleBase" id="RU365088"/>
    </source>
</evidence>
<dbReference type="PANTHER" id="PTHR23502:SF132">
    <property type="entry name" value="POLYAMINE TRANSPORTER 2-RELATED"/>
    <property type="match status" value="1"/>
</dbReference>
<feature type="domain" description="Major facilitator superfamily (MFS) profile" evidence="9">
    <location>
        <begin position="21"/>
        <end position="406"/>
    </location>
</feature>
<dbReference type="CDD" id="cd17320">
    <property type="entry name" value="MFS_MdfA_MDR_like"/>
    <property type="match status" value="1"/>
</dbReference>
<reference evidence="10 11" key="1">
    <citation type="submission" date="2018-11" db="EMBL/GenBank/DDBJ databases">
        <title>Complete genome sequence of Dickeya zeae strain CE1 infecting Canna edulis Ker-Gawl. in China.</title>
        <authorList>
            <person name="Zhang J."/>
            <person name="Lin B."/>
            <person name="Shen H."/>
            <person name="Jiang S."/>
            <person name="Pu X."/>
            <person name="Sun D."/>
        </authorList>
    </citation>
    <scope>NUCLEOTIDE SEQUENCE [LARGE SCALE GENOMIC DNA]</scope>
    <source>
        <strain evidence="10 11">CE1</strain>
    </source>
</reference>
<keyword evidence="6 8" id="KW-1133">Transmembrane helix</keyword>
<feature type="transmembrane region" description="Helical" evidence="8">
    <location>
        <begin position="325"/>
        <end position="345"/>
    </location>
</feature>
<dbReference type="EMBL" id="CP033622">
    <property type="protein sequence ID" value="QIZ52791.1"/>
    <property type="molecule type" value="Genomic_DNA"/>
</dbReference>
<dbReference type="RefSeq" id="WP_168363725.1">
    <property type="nucleotide sequence ID" value="NZ_CP033622.1"/>
</dbReference>
<evidence type="ECO:0000256" key="3">
    <source>
        <dbReference type="ARBA" id="ARBA00022448"/>
    </source>
</evidence>
<sequence>MNNKTVLMPGDRLTPHYRRDVRILIILSTLMSFASIATDLYLPAMPTISQQLRMPHGGIELTLSGFLVGFSVGQLFWGPIGDRFGRRLPIFVGLAIFALGSVGCALSTTAGELIAWRAIQALGACAGPVLARAMVRDLYSREQAAQMLSTLIMFMAVAPLCGPLLGGQVLAYANWQAIFWVMAAMGGVAVIATVVLPETLPVAVRSTVPLAEAFKAYLPLLRHKRIMGYAIASTCYYGGFYVFIAGTPFVYIDYYQVPSQAYGLLFGVNIIGVMLANFFNRRLVLSWGSERLFHLGSRLAAFAGVIMAINAWTGWFGIAGLIVPFLLYAAMNGFIVANAVAGALADATGRVGACSSLIGAMQYGSGIISASVLGWLADGTPWPMGGLIGVCALGISLTAGLMPNAPVVSRDSAARR</sequence>
<evidence type="ECO:0000256" key="2">
    <source>
        <dbReference type="ARBA" id="ARBA00006236"/>
    </source>
</evidence>
<dbReference type="SUPFAM" id="SSF103473">
    <property type="entry name" value="MFS general substrate transporter"/>
    <property type="match status" value="1"/>
</dbReference>
<comment type="subcellular location">
    <subcellularLocation>
        <location evidence="8">Cell inner membrane</location>
        <topology evidence="8">Multi-pass membrane protein</topology>
    </subcellularLocation>
    <subcellularLocation>
        <location evidence="1">Cell membrane</location>
        <topology evidence="1">Multi-pass membrane protein</topology>
    </subcellularLocation>
</comment>
<comment type="similarity">
    <text evidence="2 8">Belongs to the major facilitator superfamily. Bcr/CmlA family.</text>
</comment>
<dbReference type="GO" id="GO:0015385">
    <property type="term" value="F:sodium:proton antiporter activity"/>
    <property type="evidence" value="ECO:0007669"/>
    <property type="project" value="TreeGrafter"/>
</dbReference>
<evidence type="ECO:0000256" key="7">
    <source>
        <dbReference type="ARBA" id="ARBA00023136"/>
    </source>
</evidence>
<organism evidence="10 11">
    <name type="scientific">Dickeya zeae</name>
    <dbReference type="NCBI Taxonomy" id="204042"/>
    <lineage>
        <taxon>Bacteria</taxon>
        <taxon>Pseudomonadati</taxon>
        <taxon>Pseudomonadota</taxon>
        <taxon>Gammaproteobacteria</taxon>
        <taxon>Enterobacterales</taxon>
        <taxon>Pectobacteriaceae</taxon>
        <taxon>Dickeya</taxon>
    </lineage>
</organism>
<feature type="transmembrane region" description="Helical" evidence="8">
    <location>
        <begin position="226"/>
        <end position="249"/>
    </location>
</feature>
<dbReference type="GO" id="GO:1990961">
    <property type="term" value="P:xenobiotic detoxification by transmembrane export across the plasma membrane"/>
    <property type="evidence" value="ECO:0007669"/>
    <property type="project" value="InterPro"/>
</dbReference>
<evidence type="ECO:0000313" key="10">
    <source>
        <dbReference type="EMBL" id="QIZ52791.1"/>
    </source>
</evidence>
<feature type="transmembrane region" description="Helical" evidence="8">
    <location>
        <begin position="61"/>
        <end position="78"/>
    </location>
</feature>
<evidence type="ECO:0000256" key="6">
    <source>
        <dbReference type="ARBA" id="ARBA00022989"/>
    </source>
</evidence>
<dbReference type="AlphaFoldDB" id="A0AAE7D066"/>
<evidence type="ECO:0000256" key="1">
    <source>
        <dbReference type="ARBA" id="ARBA00004651"/>
    </source>
</evidence>
<dbReference type="NCBIfam" id="TIGR00710">
    <property type="entry name" value="efflux_Bcr_CflA"/>
    <property type="match status" value="1"/>
</dbReference>
<evidence type="ECO:0000313" key="11">
    <source>
        <dbReference type="Proteomes" id="UP000500801"/>
    </source>
</evidence>
<dbReference type="Proteomes" id="UP000500801">
    <property type="component" value="Chromosome"/>
</dbReference>
<feature type="transmembrane region" description="Helical" evidence="8">
    <location>
        <begin position="21"/>
        <end position="41"/>
    </location>
</feature>
<accession>A0AAE7D066</accession>
<feature type="transmembrane region" description="Helical" evidence="8">
    <location>
        <begin position="382"/>
        <end position="402"/>
    </location>
</feature>
<feature type="transmembrane region" description="Helical" evidence="8">
    <location>
        <begin position="357"/>
        <end position="376"/>
    </location>
</feature>
<dbReference type="Pfam" id="PF07690">
    <property type="entry name" value="MFS_1"/>
    <property type="match status" value="1"/>
</dbReference>
<keyword evidence="8" id="KW-0997">Cell inner membrane</keyword>
<dbReference type="PROSITE" id="PS50850">
    <property type="entry name" value="MFS"/>
    <property type="match status" value="1"/>
</dbReference>
<feature type="transmembrane region" description="Helical" evidence="8">
    <location>
        <begin position="261"/>
        <end position="279"/>
    </location>
</feature>
<feature type="transmembrane region" description="Helical" evidence="8">
    <location>
        <begin position="177"/>
        <end position="196"/>
    </location>
</feature>
<evidence type="ECO:0000259" key="9">
    <source>
        <dbReference type="PROSITE" id="PS50850"/>
    </source>
</evidence>
<keyword evidence="5 8" id="KW-0812">Transmembrane</keyword>